<dbReference type="Pfam" id="PF00535">
    <property type="entry name" value="Glycos_transf_2"/>
    <property type="match status" value="1"/>
</dbReference>
<reference evidence="4 5" key="1">
    <citation type="submission" date="2011-04" db="EMBL/GenBank/DDBJ databases">
        <authorList>
            <person name="Muzny D."/>
            <person name="Qin X."/>
            <person name="Deng J."/>
            <person name="Jiang H."/>
            <person name="Liu Y."/>
            <person name="Qu J."/>
            <person name="Song X.-Z."/>
            <person name="Zhang L."/>
            <person name="Thornton R."/>
            <person name="Coyle M."/>
            <person name="Francisco L."/>
            <person name="Jackson L."/>
            <person name="Javaid M."/>
            <person name="Korchina V."/>
            <person name="Kovar C."/>
            <person name="Mata R."/>
            <person name="Mathew T."/>
            <person name="Ngo R."/>
            <person name="Nguyen L."/>
            <person name="Nguyen N."/>
            <person name="Okwuonu G."/>
            <person name="Ongeri F."/>
            <person name="Pham C."/>
            <person name="Simmons D."/>
            <person name="Wilczek-Boney K."/>
            <person name="Hale W."/>
            <person name="Jakkamsetti A."/>
            <person name="Pham P."/>
            <person name="Ruth R."/>
            <person name="San Lucas F."/>
            <person name="Warren J."/>
            <person name="Zhang J."/>
            <person name="Zhao Z."/>
            <person name="Zhou C."/>
            <person name="Zhu D."/>
            <person name="Lee S."/>
            <person name="Bess C."/>
            <person name="Blankenburg K."/>
            <person name="Forbes L."/>
            <person name="Fu Q."/>
            <person name="Gubbala S."/>
            <person name="Hirani K."/>
            <person name="Jayaseelan J.C."/>
            <person name="Lara F."/>
            <person name="Munidasa M."/>
            <person name="Palculict T."/>
            <person name="Patil S."/>
            <person name="Pu L.-L."/>
            <person name="Saada N."/>
            <person name="Tang L."/>
            <person name="Weissenberger G."/>
            <person name="Zhu Y."/>
            <person name="Hemphill L."/>
            <person name="Shang Y."/>
            <person name="Youmans B."/>
            <person name="Ayvaz T."/>
            <person name="Ross M."/>
            <person name="Santibanez J."/>
            <person name="Aqrawi P."/>
            <person name="Gross S."/>
            <person name="Joshi V."/>
            <person name="Fowler G."/>
            <person name="Nazareth L."/>
            <person name="Reid J."/>
            <person name="Worley K."/>
            <person name="Petrosino J."/>
            <person name="Highlander S."/>
            <person name="Gibbs R."/>
        </authorList>
    </citation>
    <scope>NUCLEOTIDE SEQUENCE [LARGE SCALE GENOMIC DNA]</scope>
    <source>
        <strain evidence="4 5">DSM 3688</strain>
    </source>
</reference>
<sequence>MNILPLDGTTLLVSLALLVLGVLTSMLSPFFRFRKKVQPTDAAREPADTAPHPLPPLSIVLTPHDEADRLARHLPALLQQDYPSGYQVIVVVEQHDSKTRDLLKRIQAQHEQQPCYASLYITYIPDSSRYMSRKKLAVTLGVKAATTEWIVLTEACCHPASDQWLKHIGQHCGDNRLVIGYNQYEEGTADFKRFSHAYTAHYLMREAQKGTAYRTNGTNMAFRKSDFMAGNGYLGNLNLIWGEYDFIVNKFATKGTTALVLDSEAYLIDDEPTPKAWTNRHIYYLETRKYLLRSRRHRLLFNLDQTALHLNYLLQLTAIAVATLTGNVWILAAAGVALLATLGLRLCFAHRALKAMGENVPLLKIVPFEASLIWHHLGYLVRHRMADKLNFTTHKL</sequence>
<keyword evidence="6" id="KW-1185">Reference proteome</keyword>
<dbReference type="EMBL" id="AFPW01000002">
    <property type="protein sequence ID" value="EGQ17557.1"/>
    <property type="molecule type" value="Genomic_DNA"/>
</dbReference>
<evidence type="ECO:0000313" key="4">
    <source>
        <dbReference type="EMBL" id="EGQ17557.1"/>
    </source>
</evidence>
<dbReference type="eggNOG" id="COG1215">
    <property type="taxonomic scope" value="Bacteria"/>
</dbReference>
<evidence type="ECO:0000313" key="3">
    <source>
        <dbReference type="EMBL" id="AGB27957.1"/>
    </source>
</evidence>
<feature type="domain" description="Glycosyltransferase 2-like" evidence="2">
    <location>
        <begin position="58"/>
        <end position="227"/>
    </location>
</feature>
<dbReference type="Proteomes" id="UP000007820">
    <property type="component" value="Unassembled WGS sequence"/>
</dbReference>
<feature type="transmembrane region" description="Helical" evidence="1">
    <location>
        <begin position="12"/>
        <end position="31"/>
    </location>
</feature>
<dbReference type="Gene3D" id="3.90.550.10">
    <property type="entry name" value="Spore Coat Polysaccharide Biosynthesis Protein SpsA, Chain A"/>
    <property type="match status" value="1"/>
</dbReference>
<dbReference type="OrthoDB" id="9800276at2"/>
<gene>
    <name evidence="3" type="ordered locus">Prede_0598</name>
    <name evidence="4" type="ORF">HMPREF9136_0162</name>
</gene>
<dbReference type="HOGENOM" id="CLU_055604_0_1_10"/>
<dbReference type="RefSeq" id="WP_005843458.1">
    <property type="nucleotide sequence ID" value="NC_019960.1"/>
</dbReference>
<evidence type="ECO:0000256" key="1">
    <source>
        <dbReference type="SAM" id="Phobius"/>
    </source>
</evidence>
<dbReference type="AlphaFoldDB" id="F9CZY5"/>
<dbReference type="InterPro" id="IPR050834">
    <property type="entry name" value="Glycosyltransf_2"/>
</dbReference>
<feature type="transmembrane region" description="Helical" evidence="1">
    <location>
        <begin position="328"/>
        <end position="348"/>
    </location>
</feature>
<dbReference type="InterPro" id="IPR029044">
    <property type="entry name" value="Nucleotide-diphossugar_trans"/>
</dbReference>
<keyword evidence="1" id="KW-1133">Transmembrane helix</keyword>
<dbReference type="PANTHER" id="PTHR43685:SF2">
    <property type="entry name" value="GLYCOSYLTRANSFERASE 2-LIKE DOMAIN-CONTAINING PROTEIN"/>
    <property type="match status" value="1"/>
</dbReference>
<protein>
    <submittedName>
        <fullName evidence="4">Group 2 glycosyl transferase</fullName>
    </submittedName>
</protein>
<name>F9CZY5_PREDD</name>
<dbReference type="GO" id="GO:0016740">
    <property type="term" value="F:transferase activity"/>
    <property type="evidence" value="ECO:0007669"/>
    <property type="project" value="UniProtKB-KW"/>
</dbReference>
<evidence type="ECO:0000259" key="2">
    <source>
        <dbReference type="Pfam" id="PF00535"/>
    </source>
</evidence>
<keyword evidence="1" id="KW-0472">Membrane</keyword>
<dbReference type="Proteomes" id="UP000010862">
    <property type="component" value="Chromosome 1"/>
</dbReference>
<organism evidence="4 5">
    <name type="scientific">Prevotella dentalis (strain ATCC 49559 / DSM 3688 / JCM 13448 / NCTC 12043 / ES 2772)</name>
    <name type="common">Mitsuokella dentalis</name>
    <dbReference type="NCBI Taxonomy" id="908937"/>
    <lineage>
        <taxon>Bacteria</taxon>
        <taxon>Pseudomonadati</taxon>
        <taxon>Bacteroidota</taxon>
        <taxon>Bacteroidia</taxon>
        <taxon>Bacteroidales</taxon>
        <taxon>Prevotellaceae</taxon>
        <taxon>Prevotella</taxon>
    </lineage>
</organism>
<dbReference type="STRING" id="908937.Prede_0598"/>
<feature type="transmembrane region" description="Helical" evidence="1">
    <location>
        <begin position="299"/>
        <end position="322"/>
    </location>
</feature>
<evidence type="ECO:0000313" key="6">
    <source>
        <dbReference type="Proteomes" id="UP000010862"/>
    </source>
</evidence>
<dbReference type="InterPro" id="IPR001173">
    <property type="entry name" value="Glyco_trans_2-like"/>
</dbReference>
<dbReference type="PANTHER" id="PTHR43685">
    <property type="entry name" value="GLYCOSYLTRANSFERASE"/>
    <property type="match status" value="1"/>
</dbReference>
<evidence type="ECO:0000313" key="5">
    <source>
        <dbReference type="Proteomes" id="UP000007820"/>
    </source>
</evidence>
<dbReference type="KEGG" id="pdt:Prede_0598"/>
<dbReference type="SUPFAM" id="SSF53448">
    <property type="entry name" value="Nucleotide-diphospho-sugar transferases"/>
    <property type="match status" value="1"/>
</dbReference>
<keyword evidence="4" id="KW-0808">Transferase</keyword>
<dbReference type="PATRIC" id="fig|908937.9.peg.624"/>
<accession>F9CZY5</accession>
<keyword evidence="1" id="KW-0812">Transmembrane</keyword>
<proteinExistence type="predicted"/>
<reference evidence="6" key="3">
    <citation type="submission" date="2012-02" db="EMBL/GenBank/DDBJ databases">
        <title>Complete sequence of chromosome 1 of Prevotella dentalis DSM 3688.</title>
        <authorList>
            <person name="Lucas S."/>
            <person name="Copeland A."/>
            <person name="Lapidus A."/>
            <person name="Glavina del Rio T."/>
            <person name="Dalin E."/>
            <person name="Tice H."/>
            <person name="Bruce D."/>
            <person name="Goodwin L."/>
            <person name="Pitluck S."/>
            <person name="Peters L."/>
            <person name="Mikhailova N."/>
            <person name="Chertkov O."/>
            <person name="Kyrpides N."/>
            <person name="Mavromatis K."/>
            <person name="Ivanova N."/>
            <person name="Brettin T."/>
            <person name="Detter J.C."/>
            <person name="Han C."/>
            <person name="Larimer F."/>
            <person name="Land M."/>
            <person name="Hauser L."/>
            <person name="Markowitz V."/>
            <person name="Cheng J.-F."/>
            <person name="Hugenholtz P."/>
            <person name="Woyke T."/>
            <person name="Wu D."/>
            <person name="Gronow S."/>
            <person name="Wellnitz S."/>
            <person name="Brambilla E."/>
            <person name="Klenk H.-P."/>
            <person name="Eisen J.A."/>
        </authorList>
    </citation>
    <scope>NUCLEOTIDE SEQUENCE [LARGE SCALE GENOMIC DNA]</scope>
    <source>
        <strain evidence="6">ATCC 49559 / DSM 3688 / JCM 13448 / NCTC 12043 / ES 2772</strain>
    </source>
</reference>
<reference evidence="3" key="2">
    <citation type="submission" date="2012-02" db="EMBL/GenBank/DDBJ databases">
        <title>Complete sequence of chromosome 1 of Prevotella dentalis DSM 3688.</title>
        <authorList>
            <consortium name="US DOE Joint Genome Institute (JGI-PGF)"/>
            <person name="Lucas S."/>
            <person name="Copeland A."/>
            <person name="Lapidus A."/>
            <person name="Glavina del Rio T."/>
            <person name="Dalin E."/>
            <person name="Tice H."/>
            <person name="Bruce D."/>
            <person name="Goodwin L."/>
            <person name="Pitluck S."/>
            <person name="Peters L."/>
            <person name="Mikhailova N."/>
            <person name="Chertkov O."/>
            <person name="Kyrpides N."/>
            <person name="Mavromatis K."/>
            <person name="Ivanova N."/>
            <person name="Brettin T."/>
            <person name="Detter J.C."/>
            <person name="Han C."/>
            <person name="Larimer F."/>
            <person name="Land M."/>
            <person name="Hauser L."/>
            <person name="Markowitz V."/>
            <person name="Cheng J.-F."/>
            <person name="Hugenholtz P."/>
            <person name="Woyke T."/>
            <person name="Wu D."/>
            <person name="Gronow S."/>
            <person name="Wellnitz S."/>
            <person name="Brambilla E."/>
            <person name="Klenk H.-P."/>
            <person name="Eisen J.A."/>
        </authorList>
    </citation>
    <scope>NUCLEOTIDE SEQUENCE [LARGE SCALE GENOMIC DNA]</scope>
    <source>
        <strain evidence="3">DSM 3688</strain>
    </source>
</reference>
<dbReference type="EMBL" id="CP003368">
    <property type="protein sequence ID" value="AGB27957.1"/>
    <property type="molecule type" value="Genomic_DNA"/>
</dbReference>